<dbReference type="EMBL" id="JACXSS010000001">
    <property type="protein sequence ID" value="MBD9355131.1"/>
    <property type="molecule type" value="Genomic_DNA"/>
</dbReference>
<organism evidence="3 4">
    <name type="scientific">Methylomonas albis</name>
    <dbReference type="NCBI Taxonomy" id="1854563"/>
    <lineage>
        <taxon>Bacteria</taxon>
        <taxon>Pseudomonadati</taxon>
        <taxon>Pseudomonadota</taxon>
        <taxon>Gammaproteobacteria</taxon>
        <taxon>Methylococcales</taxon>
        <taxon>Methylococcaceae</taxon>
        <taxon>Methylomonas</taxon>
    </lineage>
</organism>
<dbReference type="Gene3D" id="3.40.50.1820">
    <property type="entry name" value="alpha/beta hydrolase"/>
    <property type="match status" value="1"/>
</dbReference>
<dbReference type="Proteomes" id="UP000652176">
    <property type="component" value="Unassembled WGS sequence"/>
</dbReference>
<protein>
    <submittedName>
        <fullName evidence="3">Alpha/beta hydrolase</fullName>
    </submittedName>
</protein>
<feature type="domain" description="AB hydrolase-1" evidence="2">
    <location>
        <begin position="117"/>
        <end position="187"/>
    </location>
</feature>
<keyword evidence="1" id="KW-0732">Signal</keyword>
<dbReference type="Pfam" id="PF00561">
    <property type="entry name" value="Abhydrolase_1"/>
    <property type="match status" value="1"/>
</dbReference>
<proteinExistence type="predicted"/>
<gene>
    <name evidence="3" type="ORF">IE877_04410</name>
</gene>
<evidence type="ECO:0000259" key="2">
    <source>
        <dbReference type="Pfam" id="PF00561"/>
    </source>
</evidence>
<dbReference type="RefSeq" id="WP_192373533.1">
    <property type="nucleotide sequence ID" value="NZ_CAJHIV010000001.1"/>
</dbReference>
<evidence type="ECO:0000256" key="1">
    <source>
        <dbReference type="SAM" id="SignalP"/>
    </source>
</evidence>
<evidence type="ECO:0000313" key="4">
    <source>
        <dbReference type="Proteomes" id="UP000652176"/>
    </source>
</evidence>
<sequence length="270" mass="29842">MPVKRRHCPIKLSLLFMVAACTTPAIRLHDQAMEFGFQALESEAAGFKLTSFTHLPLSAGKRLHVYLEGDGRPWERGLFPAADPTTRTSTVMALMASDPEPTLYLGRPCYNGHADDPGCTQSLWTSARYGERVVAAMTQALTEFCTLNGYSEVVLIGHSGGGTLALLIAERLPQTVAVVTLAGNYDIDIWADHHGYQRLHDSLNPAKRAAKPSIAEWHLLGQRDNNIPPALFQQALQQRPNCNVQIVDADHGHGWQAIWPHMLKRLDHLP</sequence>
<feature type="chain" id="PRO_5045484956" evidence="1">
    <location>
        <begin position="28"/>
        <end position="270"/>
    </location>
</feature>
<name>A0ABR9CX93_9GAMM</name>
<feature type="signal peptide" evidence="1">
    <location>
        <begin position="1"/>
        <end position="27"/>
    </location>
</feature>
<keyword evidence="3" id="KW-0378">Hydrolase</keyword>
<keyword evidence="4" id="KW-1185">Reference proteome</keyword>
<dbReference type="InterPro" id="IPR029058">
    <property type="entry name" value="AB_hydrolase_fold"/>
</dbReference>
<accession>A0ABR9CX93</accession>
<reference evidence="3 4" key="1">
    <citation type="submission" date="2020-09" db="EMBL/GenBank/DDBJ databases">
        <title>Methylomonas albis sp. nov. and Methylomonas fluvii sp. nov.: Two cold-adapted methanotrophs from the River Elbe and an amended description of Methylovulum psychrotolerans strain Eb1.</title>
        <authorList>
            <person name="Bussmann I.K."/>
            <person name="Klings K.-W."/>
            <person name="Warnstedt J."/>
            <person name="Hoppert M."/>
            <person name="Saborowski A."/>
            <person name="Horn F."/>
            <person name="Liebner S."/>
        </authorList>
    </citation>
    <scope>NUCLEOTIDE SEQUENCE [LARGE SCALE GENOMIC DNA]</scope>
    <source>
        <strain evidence="3 4">EbA</strain>
    </source>
</reference>
<evidence type="ECO:0000313" key="3">
    <source>
        <dbReference type="EMBL" id="MBD9355131.1"/>
    </source>
</evidence>
<dbReference type="GO" id="GO:0016787">
    <property type="term" value="F:hydrolase activity"/>
    <property type="evidence" value="ECO:0007669"/>
    <property type="project" value="UniProtKB-KW"/>
</dbReference>
<dbReference type="InterPro" id="IPR000073">
    <property type="entry name" value="AB_hydrolase_1"/>
</dbReference>
<dbReference type="SUPFAM" id="SSF53474">
    <property type="entry name" value="alpha/beta-Hydrolases"/>
    <property type="match status" value="1"/>
</dbReference>
<comment type="caution">
    <text evidence="3">The sequence shown here is derived from an EMBL/GenBank/DDBJ whole genome shotgun (WGS) entry which is preliminary data.</text>
</comment>